<dbReference type="FunFam" id="3.40.50.620:FF:000326">
    <property type="entry name" value="Leucine--tRNA ligase, cytoplasmic"/>
    <property type="match status" value="1"/>
</dbReference>
<dbReference type="FunFam" id="3.90.740.10:FF:000001">
    <property type="entry name" value="Leucine--tRNA ligase, cytoplasmic"/>
    <property type="match status" value="1"/>
</dbReference>
<keyword evidence="6 13" id="KW-0648">Protein biosynthesis</keyword>
<dbReference type="GO" id="GO:0002161">
    <property type="term" value="F:aminoacyl-tRNA deacylase activity"/>
    <property type="evidence" value="ECO:0007669"/>
    <property type="project" value="InterPro"/>
</dbReference>
<feature type="domain" description="Leucine--tRNA ligase RagD-binding" evidence="18">
    <location>
        <begin position="838"/>
        <end position="911"/>
    </location>
</feature>
<evidence type="ECO:0000256" key="4">
    <source>
        <dbReference type="ARBA" id="ARBA00022741"/>
    </source>
</evidence>
<accession>A0A8C7Z1P3</accession>
<evidence type="ECO:0000256" key="8">
    <source>
        <dbReference type="ARBA" id="ARBA00030520"/>
    </source>
</evidence>
<keyword evidence="4 13" id="KW-0547">Nucleotide-binding</keyword>
<dbReference type="InterPro" id="IPR014729">
    <property type="entry name" value="Rossmann-like_a/b/a_fold"/>
</dbReference>
<dbReference type="Pfam" id="PF22947">
    <property type="entry name" value="ULD_3"/>
    <property type="match status" value="1"/>
</dbReference>
<evidence type="ECO:0000256" key="9">
    <source>
        <dbReference type="ARBA" id="ARBA00050416"/>
    </source>
</evidence>
<dbReference type="NCBIfam" id="TIGR00395">
    <property type="entry name" value="leuS_arch"/>
    <property type="match status" value="1"/>
</dbReference>
<dbReference type="InterPro" id="IPR009008">
    <property type="entry name" value="Val/Leu/Ile-tRNA-synth_edit"/>
</dbReference>
<dbReference type="InterPro" id="IPR013155">
    <property type="entry name" value="M/V/L/I-tRNA-synth_anticd-bd"/>
</dbReference>
<dbReference type="AlphaFoldDB" id="A0A8C7Z1P3"/>
<evidence type="ECO:0000256" key="7">
    <source>
        <dbReference type="ARBA" id="ARBA00023146"/>
    </source>
</evidence>
<evidence type="ECO:0000259" key="15">
    <source>
        <dbReference type="Pfam" id="PF00133"/>
    </source>
</evidence>
<reference evidence="19" key="2">
    <citation type="submission" date="2025-09" db="UniProtKB">
        <authorList>
            <consortium name="Ensembl"/>
        </authorList>
    </citation>
    <scope>IDENTIFICATION</scope>
</reference>
<dbReference type="EC" id="6.1.1.4" evidence="2"/>
<dbReference type="SUPFAM" id="SSF52374">
    <property type="entry name" value="Nucleotidylyl transferase"/>
    <property type="match status" value="1"/>
</dbReference>
<keyword evidence="7 13" id="KW-0030">Aminoacyl-tRNA synthetase</keyword>
<dbReference type="InterPro" id="IPR002300">
    <property type="entry name" value="aa-tRNA-synth_Ia"/>
</dbReference>
<dbReference type="SUPFAM" id="SSF50677">
    <property type="entry name" value="ValRS/IleRS/LeuRS editing domain"/>
    <property type="match status" value="1"/>
</dbReference>
<evidence type="ECO:0000313" key="19">
    <source>
        <dbReference type="Ensembl" id="ENSOSIP00000035316.1"/>
    </source>
</evidence>
<dbReference type="GeneTree" id="ENSGT00390000012163"/>
<dbReference type="GO" id="GO:0005524">
    <property type="term" value="F:ATP binding"/>
    <property type="evidence" value="ECO:0007669"/>
    <property type="project" value="UniProtKB-KW"/>
</dbReference>
<dbReference type="Pfam" id="PF24810">
    <property type="entry name" value="RBD_LARS1"/>
    <property type="match status" value="1"/>
</dbReference>
<dbReference type="InterPro" id="IPR054509">
    <property type="entry name" value="LARS1_ULD"/>
</dbReference>
<keyword evidence="20" id="KW-1185">Reference proteome</keyword>
<comment type="function">
    <text evidence="11">Aminoacyl-tRNA synthetase that catalyzes the specific attachment of leucine to its cognate tRNA (tRNA(Leu)). It performs tRNA aminoacylation in a two-step reaction: Leu is initially activated by ATP to form a leucyl-adenylate (Leu-AMP) intermediate; then the leucyl moiety is transferred to the acceptor 3' end of the tRNA to yield leucyl-tRNA. To improve the fidelity of catalytic reactions, it is also able to hydrolyze misactivated aminoacyl-adenylate intermediates (pre-transfer editing) and mischarged aminoacyl-tRNAs (post-transfer editing).</text>
</comment>
<comment type="similarity">
    <text evidence="1 13">Belongs to the class-I aminoacyl-tRNA synthetase family.</text>
</comment>
<dbReference type="Proteomes" id="UP000694383">
    <property type="component" value="Unplaced"/>
</dbReference>
<dbReference type="CDD" id="cd07959">
    <property type="entry name" value="Anticodon_Ia_Leu_AEc"/>
    <property type="match status" value="1"/>
</dbReference>
<evidence type="ECO:0000256" key="5">
    <source>
        <dbReference type="ARBA" id="ARBA00022840"/>
    </source>
</evidence>
<evidence type="ECO:0000256" key="14">
    <source>
        <dbReference type="SAM" id="MobiDB-lite"/>
    </source>
</evidence>
<evidence type="ECO:0000256" key="13">
    <source>
        <dbReference type="RuleBase" id="RU363035"/>
    </source>
</evidence>
<organism evidence="19 20">
    <name type="scientific">Oryzias sinensis</name>
    <name type="common">Chinese medaka</name>
    <dbReference type="NCBI Taxonomy" id="183150"/>
    <lineage>
        <taxon>Eukaryota</taxon>
        <taxon>Metazoa</taxon>
        <taxon>Chordata</taxon>
        <taxon>Craniata</taxon>
        <taxon>Vertebrata</taxon>
        <taxon>Euteleostomi</taxon>
        <taxon>Actinopterygii</taxon>
        <taxon>Neopterygii</taxon>
        <taxon>Teleostei</taxon>
        <taxon>Neoteleostei</taxon>
        <taxon>Acanthomorphata</taxon>
        <taxon>Ovalentaria</taxon>
        <taxon>Atherinomorphae</taxon>
        <taxon>Beloniformes</taxon>
        <taxon>Adrianichthyidae</taxon>
        <taxon>Oryziinae</taxon>
        <taxon>Oryzias</taxon>
    </lineage>
</organism>
<protein>
    <recommendedName>
        <fullName evidence="12">Leucine--tRNA ligase, cytoplasmic</fullName>
        <ecNumber evidence="2">6.1.1.4</ecNumber>
    </recommendedName>
    <alternativeName>
        <fullName evidence="8">Leucyl-tRNA synthetase</fullName>
    </alternativeName>
</protein>
<proteinExistence type="inferred from homology"/>
<dbReference type="GO" id="GO:0006429">
    <property type="term" value="P:leucyl-tRNA aminoacylation"/>
    <property type="evidence" value="ECO:0007669"/>
    <property type="project" value="InterPro"/>
</dbReference>
<dbReference type="PANTHER" id="PTHR45794">
    <property type="entry name" value="LEUCYL-TRNA SYNTHETASE"/>
    <property type="match status" value="1"/>
</dbReference>
<evidence type="ECO:0000256" key="2">
    <source>
        <dbReference type="ARBA" id="ARBA00013164"/>
    </source>
</evidence>
<evidence type="ECO:0000256" key="3">
    <source>
        <dbReference type="ARBA" id="ARBA00022598"/>
    </source>
</evidence>
<dbReference type="Pfam" id="PF00133">
    <property type="entry name" value="tRNA-synt_1"/>
    <property type="match status" value="1"/>
</dbReference>
<evidence type="ECO:0000259" key="17">
    <source>
        <dbReference type="Pfam" id="PF22947"/>
    </source>
</evidence>
<dbReference type="Gene3D" id="3.40.50.620">
    <property type="entry name" value="HUPs"/>
    <property type="match status" value="1"/>
</dbReference>
<evidence type="ECO:0000256" key="10">
    <source>
        <dbReference type="ARBA" id="ARBA00051863"/>
    </source>
</evidence>
<evidence type="ECO:0000313" key="20">
    <source>
        <dbReference type="Proteomes" id="UP000694383"/>
    </source>
</evidence>
<dbReference type="Ensembl" id="ENSOSIT00000037236.1">
    <property type="protein sequence ID" value="ENSOSIP00000035316.1"/>
    <property type="gene ID" value="ENSOSIG00000017155.1"/>
</dbReference>
<sequence>MTERKGTAKLDYLRKIELDIQEKWEKEKTFERDAPTTVGESSNKNKYFVTFPYPYMNGRLHLGHTFSLSKCEFAVGYQSLKGRKCLFPFGLHCTGMPIKACADKLKREMELYGTPPQFPDDEEEEKEKPKGSDEIIIKDKAKGKKSKAVAKAGSSSFQWDIMRSLGLDDKEIVRFANAEHWLEYFPPLAIKDLKKMGVKVDWRRSFITTDVNPFYDSFVRWQFVTLKERKKIKFGKRYTIYSPKDGQPCMDHDRQTGEGVGPQEYTLIKMKIVEPYTAKFKSKGKNLFLVAATLRPETMFGQTNCWVRPDMKYVAFETASGDVFISTRRSARNMSFQGFTKENGVVPVIMEILGQDLLGCALSAPLTSYKIIYALPMLTIKEDKGTGVVTSVPSDAPDDIAALRDIKKKQALREKYGIEDKMVLPFEPIPIIEIPGYGNLSAPLVCDELKIQSQNDKEKLVEAKEKVYLKGFYEGIMLVDGYKGQKVQDVKKPIQKMMVEKGEAMIYMEPEKQVMSRSADECVVALCDQWYLDYGDAEWKKQATEALKSLETFCEETRRNFEATLAWLQEHACSRTYGLGTRLPWDEQWLIESLSDSTIYMAYYTVAHLLQGGVLNGRGDSPLGIKPEQMTREVWDFIFFKTAPFPKTDIPKEHLQKLRREFEYWYPVDVRVSGKDLVPNHLSYFLYNHVAVWPKDNEMNAGIIKTEQHYERMMYKEALKSGFFEFQAAKDKYRELAIEGMHRDLVFQFIERQTLLLAPICPHLCEYTWGLLVKTSSLMKASWPAAGPVDEILVRSSQYLMETAHDLRLRLKAYMLPPKNKKGDTKPQVKPSHCNIYVAKSYPPWQHSALSLLGKHYRSNNGVLPDNKVIAGELGALPELKKYMKRVMPFVAMIKENLEKNGPRVLDLELEFDERTVLMENLVYLTNSLELEQIDVLFATEADDKVKEDCCPGKPFSVFRSEPGVCVSLVNPQPSNGLFSTKVDIRQGDSKDNVIRRLAKVNRLIKDLSQVKLMRYEDPVLGPRRVPVLGQEEKGKLPISEKSVFHVNLEEKRVTLADNGLTVDIGDTLVYLIH</sequence>
<feature type="domain" description="Methionyl/Valyl/Leucyl/Isoleucyl-tRNA synthetase anticodon-binding" evidence="16">
    <location>
        <begin position="698"/>
        <end position="806"/>
    </location>
</feature>
<evidence type="ECO:0000256" key="6">
    <source>
        <dbReference type="ARBA" id="ARBA00022917"/>
    </source>
</evidence>
<dbReference type="PANTHER" id="PTHR45794:SF1">
    <property type="entry name" value="LEUCINE--TRNA LIGASE, CYTOPLASMIC"/>
    <property type="match status" value="1"/>
</dbReference>
<evidence type="ECO:0000259" key="16">
    <source>
        <dbReference type="Pfam" id="PF08264"/>
    </source>
</evidence>
<evidence type="ECO:0000256" key="1">
    <source>
        <dbReference type="ARBA" id="ARBA00005594"/>
    </source>
</evidence>
<feature type="domain" description="Leucine--tRNA ligase ubiquitin-like" evidence="17">
    <location>
        <begin position="962"/>
        <end position="1073"/>
    </location>
</feature>
<dbReference type="GO" id="GO:0004823">
    <property type="term" value="F:leucine-tRNA ligase activity"/>
    <property type="evidence" value="ECO:0007669"/>
    <property type="project" value="UniProtKB-EC"/>
</dbReference>
<keyword evidence="3 13" id="KW-0436">Ligase</keyword>
<feature type="domain" description="Aminoacyl-tRNA synthetase class Ia" evidence="15">
    <location>
        <begin position="20"/>
        <end position="104"/>
    </location>
</feature>
<dbReference type="InterPro" id="IPR055416">
    <property type="entry name" value="RBD_LARS1"/>
</dbReference>
<dbReference type="InterPro" id="IPR001412">
    <property type="entry name" value="aa-tRNA-synth_I_CS"/>
</dbReference>
<comment type="catalytic activity">
    <reaction evidence="9">
        <text>tRNA(Leu) + L-leucine + ATP = L-leucyl-tRNA(Leu) + AMP + diphosphate</text>
        <dbReference type="Rhea" id="RHEA:11688"/>
        <dbReference type="Rhea" id="RHEA-COMP:9613"/>
        <dbReference type="Rhea" id="RHEA-COMP:9622"/>
        <dbReference type="ChEBI" id="CHEBI:30616"/>
        <dbReference type="ChEBI" id="CHEBI:33019"/>
        <dbReference type="ChEBI" id="CHEBI:57427"/>
        <dbReference type="ChEBI" id="CHEBI:78442"/>
        <dbReference type="ChEBI" id="CHEBI:78494"/>
        <dbReference type="ChEBI" id="CHEBI:456215"/>
        <dbReference type="EC" id="6.1.1.4"/>
    </reaction>
    <physiologicalReaction direction="left-to-right" evidence="9">
        <dbReference type="Rhea" id="RHEA:11689"/>
    </physiologicalReaction>
</comment>
<dbReference type="PROSITE" id="PS00178">
    <property type="entry name" value="AA_TRNA_LIGASE_I"/>
    <property type="match status" value="1"/>
</dbReference>
<comment type="catalytic activity">
    <reaction evidence="10">
        <text>L-methionyl-tRNA(Leu) + H2O = tRNA(Leu) + L-methionine + H(+)</text>
        <dbReference type="Rhea" id="RHEA:77535"/>
        <dbReference type="Rhea" id="RHEA-COMP:9613"/>
        <dbReference type="Rhea" id="RHEA-COMP:18931"/>
        <dbReference type="ChEBI" id="CHEBI:15377"/>
        <dbReference type="ChEBI" id="CHEBI:15378"/>
        <dbReference type="ChEBI" id="CHEBI:57844"/>
        <dbReference type="ChEBI" id="CHEBI:78442"/>
        <dbReference type="ChEBI" id="CHEBI:78530"/>
    </reaction>
    <physiologicalReaction direction="left-to-right" evidence="10">
        <dbReference type="Rhea" id="RHEA:77536"/>
    </physiologicalReaction>
</comment>
<dbReference type="InterPro" id="IPR004493">
    <property type="entry name" value="Leu-tRNA-synth_Ia_arc/euk"/>
</dbReference>
<dbReference type="Pfam" id="PF08264">
    <property type="entry name" value="Anticodon_1"/>
    <property type="match status" value="1"/>
</dbReference>
<keyword evidence="5 13" id="KW-0067">ATP-binding</keyword>
<dbReference type="InterPro" id="IPR009080">
    <property type="entry name" value="tRNAsynth_Ia_anticodon-bd"/>
</dbReference>
<dbReference type="Gene3D" id="3.90.740.10">
    <property type="entry name" value="Valyl/Leucyl/Isoleucyl-tRNA synthetase, editing domain"/>
    <property type="match status" value="1"/>
</dbReference>
<evidence type="ECO:0000256" key="11">
    <source>
        <dbReference type="ARBA" id="ARBA00053911"/>
    </source>
</evidence>
<dbReference type="SUPFAM" id="SSF47323">
    <property type="entry name" value="Anticodon-binding domain of a subclass of class I aminoacyl-tRNA synthetases"/>
    <property type="match status" value="1"/>
</dbReference>
<name>A0A8C7Z1P3_9TELE</name>
<feature type="region of interest" description="Disordered" evidence="14">
    <location>
        <begin position="114"/>
        <end position="134"/>
    </location>
</feature>
<evidence type="ECO:0000256" key="12">
    <source>
        <dbReference type="ARBA" id="ARBA00073069"/>
    </source>
</evidence>
<evidence type="ECO:0000259" key="18">
    <source>
        <dbReference type="Pfam" id="PF24810"/>
    </source>
</evidence>
<reference evidence="19" key="1">
    <citation type="submission" date="2025-08" db="UniProtKB">
        <authorList>
            <consortium name="Ensembl"/>
        </authorList>
    </citation>
    <scope>IDENTIFICATION</scope>
</reference>